<protein>
    <submittedName>
        <fullName evidence="6">3-hydroxybutyryl-CoA dehydrogenase</fullName>
    </submittedName>
</protein>
<dbReference type="InterPro" id="IPR006176">
    <property type="entry name" value="3-OHacyl-CoA_DH_NAD-bd"/>
</dbReference>
<dbReference type="Pfam" id="PF00725">
    <property type="entry name" value="3HCDH"/>
    <property type="match status" value="1"/>
</dbReference>
<dbReference type="Proteomes" id="UP000182836">
    <property type="component" value="Unassembled WGS sequence"/>
</dbReference>
<evidence type="ECO:0000259" key="4">
    <source>
        <dbReference type="Pfam" id="PF00725"/>
    </source>
</evidence>
<evidence type="ECO:0000313" key="8">
    <source>
        <dbReference type="Proteomes" id="UP000037269"/>
    </source>
</evidence>
<dbReference type="EMBL" id="LGUG01000004">
    <property type="protein sequence ID" value="KON96484.1"/>
    <property type="molecule type" value="Genomic_DNA"/>
</dbReference>
<accession>A0A0D1Y365</accession>
<name>A0A0D1Y365_ANEMI</name>
<dbReference type="GO" id="GO:0070403">
    <property type="term" value="F:NAD+ binding"/>
    <property type="evidence" value="ECO:0007669"/>
    <property type="project" value="InterPro"/>
</dbReference>
<gene>
    <name evidence="6" type="ORF">AF333_14380</name>
    <name evidence="7" type="ORF">SAMN04487909_10244</name>
</gene>
<evidence type="ECO:0000256" key="2">
    <source>
        <dbReference type="ARBA" id="ARBA00009463"/>
    </source>
</evidence>
<dbReference type="InterPro" id="IPR036291">
    <property type="entry name" value="NAD(P)-bd_dom_sf"/>
</dbReference>
<dbReference type="Pfam" id="PF02737">
    <property type="entry name" value="3HCDH_N"/>
    <property type="match status" value="1"/>
</dbReference>
<evidence type="ECO:0000313" key="9">
    <source>
        <dbReference type="Proteomes" id="UP000182836"/>
    </source>
</evidence>
<evidence type="ECO:0000256" key="3">
    <source>
        <dbReference type="ARBA" id="ARBA00023002"/>
    </source>
</evidence>
<evidence type="ECO:0000313" key="7">
    <source>
        <dbReference type="EMBL" id="SDI18736.1"/>
    </source>
</evidence>
<evidence type="ECO:0000313" key="6">
    <source>
        <dbReference type="EMBL" id="KON96484.1"/>
    </source>
</evidence>
<dbReference type="Gene3D" id="1.10.1040.10">
    <property type="entry name" value="N-(1-d-carboxylethyl)-l-norvaline Dehydrogenase, domain 2"/>
    <property type="match status" value="1"/>
</dbReference>
<dbReference type="GeneID" id="42306362"/>
<comment type="pathway">
    <text evidence="1">Lipid metabolism; butanoate metabolism.</text>
</comment>
<dbReference type="SUPFAM" id="SSF48179">
    <property type="entry name" value="6-phosphogluconate dehydrogenase C-terminal domain-like"/>
    <property type="match status" value="1"/>
</dbReference>
<dbReference type="SUPFAM" id="SSF51735">
    <property type="entry name" value="NAD(P)-binding Rossmann-fold domains"/>
    <property type="match status" value="1"/>
</dbReference>
<dbReference type="InterPro" id="IPR008927">
    <property type="entry name" value="6-PGluconate_DH-like_C_sf"/>
</dbReference>
<dbReference type="EMBL" id="FNED01000002">
    <property type="protein sequence ID" value="SDI18736.1"/>
    <property type="molecule type" value="Genomic_DNA"/>
</dbReference>
<evidence type="ECO:0000259" key="5">
    <source>
        <dbReference type="Pfam" id="PF02737"/>
    </source>
</evidence>
<dbReference type="Proteomes" id="UP000037269">
    <property type="component" value="Unassembled WGS sequence"/>
</dbReference>
<dbReference type="InterPro" id="IPR013328">
    <property type="entry name" value="6PGD_dom2"/>
</dbReference>
<dbReference type="AlphaFoldDB" id="A0A0D1Y365"/>
<keyword evidence="8" id="KW-1185">Reference proteome</keyword>
<dbReference type="GO" id="GO:0006631">
    <property type="term" value="P:fatty acid metabolic process"/>
    <property type="evidence" value="ECO:0007669"/>
    <property type="project" value="InterPro"/>
</dbReference>
<dbReference type="InterPro" id="IPR006108">
    <property type="entry name" value="3HC_DH_C"/>
</dbReference>
<keyword evidence="3" id="KW-0560">Oxidoreductase</keyword>
<reference evidence="7 9" key="2">
    <citation type="submission" date="2016-10" db="EMBL/GenBank/DDBJ databases">
        <authorList>
            <person name="de Groot N.N."/>
        </authorList>
    </citation>
    <scope>NUCLEOTIDE SEQUENCE [LARGE SCALE GENOMIC DNA]</scope>
    <source>
        <strain evidence="7 9">DSM 2895</strain>
    </source>
</reference>
<evidence type="ECO:0000256" key="1">
    <source>
        <dbReference type="ARBA" id="ARBA00005086"/>
    </source>
</evidence>
<comment type="similarity">
    <text evidence="2">Belongs to the 3-hydroxyacyl-CoA dehydrogenase family.</text>
</comment>
<dbReference type="Gene3D" id="3.40.50.720">
    <property type="entry name" value="NAD(P)-binding Rossmann-like Domain"/>
    <property type="match status" value="1"/>
</dbReference>
<feature type="domain" description="3-hydroxyacyl-CoA dehydrogenase NAD binding" evidence="5">
    <location>
        <begin position="34"/>
        <end position="141"/>
    </location>
</feature>
<sequence length="251" mass="27976">MSTANKTVLLAGTSSLYPELKQLLESDSYRVVSLEQLDEYKHEVRLALEVNNLDLAKKKSTIKQMDTLLPANIPILTSSLAITTTEVASWTEYPERVCGFGTFVPLVERALFEVAPALQSAPSIIEQASSFFVSFGKEVEIVEDEVGLVFPRILSLIINEAVFAVMEGTATPEDIDIAMKKGTNYPYGPLEWGDRIGLDEVFSVIRGLHRDLAEERYRPAPLLRKLVLAGRVGVRSGRGFYSYEKQEVYQP</sequence>
<dbReference type="PATRIC" id="fig|47500.8.peg.1675"/>
<dbReference type="OrthoDB" id="2986269at2"/>
<dbReference type="PANTHER" id="PTHR48075:SF5">
    <property type="entry name" value="3-HYDROXYBUTYRYL-COA DEHYDROGENASE"/>
    <property type="match status" value="1"/>
</dbReference>
<dbReference type="RefSeq" id="WP_043064167.1">
    <property type="nucleotide sequence ID" value="NZ_BJOA01000108.1"/>
</dbReference>
<proteinExistence type="inferred from homology"/>
<organism evidence="6 8">
    <name type="scientific">Aneurinibacillus migulanus</name>
    <name type="common">Bacillus migulanus</name>
    <dbReference type="NCBI Taxonomy" id="47500"/>
    <lineage>
        <taxon>Bacteria</taxon>
        <taxon>Bacillati</taxon>
        <taxon>Bacillota</taxon>
        <taxon>Bacilli</taxon>
        <taxon>Bacillales</taxon>
        <taxon>Paenibacillaceae</taxon>
        <taxon>Aneurinibacillus group</taxon>
        <taxon>Aneurinibacillus</taxon>
    </lineage>
</organism>
<dbReference type="GO" id="GO:0016616">
    <property type="term" value="F:oxidoreductase activity, acting on the CH-OH group of donors, NAD or NADP as acceptor"/>
    <property type="evidence" value="ECO:0007669"/>
    <property type="project" value="InterPro"/>
</dbReference>
<feature type="domain" description="3-hydroxyacyl-CoA dehydrogenase C-terminal" evidence="4">
    <location>
        <begin position="147"/>
        <end position="243"/>
    </location>
</feature>
<dbReference type="PANTHER" id="PTHR48075">
    <property type="entry name" value="3-HYDROXYACYL-COA DEHYDROGENASE FAMILY PROTEIN"/>
    <property type="match status" value="1"/>
</dbReference>
<reference evidence="6 8" key="1">
    <citation type="submission" date="2015-07" db="EMBL/GenBank/DDBJ databases">
        <title>Fjat-14205 dsm 2895.</title>
        <authorList>
            <person name="Liu B."/>
            <person name="Wang J."/>
            <person name="Zhu Y."/>
            <person name="Liu G."/>
            <person name="Chen Q."/>
            <person name="Chen Z."/>
            <person name="Lan J."/>
            <person name="Che J."/>
            <person name="Ge C."/>
            <person name="Shi H."/>
            <person name="Pan Z."/>
            <person name="Liu X."/>
        </authorList>
    </citation>
    <scope>NUCLEOTIDE SEQUENCE [LARGE SCALE GENOMIC DNA]</scope>
    <source>
        <strain evidence="6 8">DSM 2895</strain>
    </source>
</reference>
<dbReference type="STRING" id="47500.AF333_14380"/>